<dbReference type="FunFam" id="3.40.50.300:FF:000935">
    <property type="entry name" value="Mitochondrial Rho GTPase"/>
    <property type="match status" value="1"/>
</dbReference>
<keyword evidence="8 14" id="KW-0378">Hydrolase</keyword>
<dbReference type="PANTHER" id="PTHR46819:SF1">
    <property type="entry name" value="EF-HAND CALCIUM-BINDING DOMAIN-CONTAINING PROTEIN 7"/>
    <property type="match status" value="1"/>
</dbReference>
<dbReference type="SMART" id="SM00175">
    <property type="entry name" value="RAB"/>
    <property type="match status" value="1"/>
</dbReference>
<keyword evidence="19" id="KW-1185">Reference proteome</keyword>
<evidence type="ECO:0000256" key="14">
    <source>
        <dbReference type="PIRNR" id="PIRNR037488"/>
    </source>
</evidence>
<dbReference type="AlphaFoldDB" id="A0A7N0TLT9"/>
<dbReference type="Proteomes" id="UP000594263">
    <property type="component" value="Unplaced"/>
</dbReference>
<comment type="similarity">
    <text evidence="2 14">Belongs to the mitochondrial Rho GTPase family.</text>
</comment>
<dbReference type="InterPro" id="IPR013566">
    <property type="entry name" value="EF_hand_assoc_1"/>
</dbReference>
<dbReference type="PROSITE" id="PS51423">
    <property type="entry name" value="MIRO"/>
    <property type="match status" value="2"/>
</dbReference>
<dbReference type="PROSITE" id="PS00018">
    <property type="entry name" value="EF_HAND_1"/>
    <property type="match status" value="1"/>
</dbReference>
<dbReference type="InterPro" id="IPR021181">
    <property type="entry name" value="Miro"/>
</dbReference>
<evidence type="ECO:0000256" key="4">
    <source>
        <dbReference type="ARBA" id="ARBA00022723"/>
    </source>
</evidence>
<dbReference type="FunFam" id="1.10.238.10:FF:000011">
    <property type="entry name" value="Mitochondrial Rho GTPase"/>
    <property type="match status" value="1"/>
</dbReference>
<feature type="domain" description="Miro" evidence="17">
    <location>
        <begin position="4"/>
        <end position="170"/>
    </location>
</feature>
<keyword evidence="6 14" id="KW-0547">Nucleotide-binding</keyword>
<dbReference type="Pfam" id="PF08356">
    <property type="entry name" value="EF_assoc_2"/>
    <property type="match status" value="1"/>
</dbReference>
<dbReference type="GO" id="GO:0005741">
    <property type="term" value="C:mitochondrial outer membrane"/>
    <property type="evidence" value="ECO:0007669"/>
    <property type="project" value="UniProtKB-SubCell"/>
</dbReference>
<dbReference type="InterPro" id="IPR018247">
    <property type="entry name" value="EF_Hand_1_Ca_BS"/>
</dbReference>
<dbReference type="FunFam" id="3.40.50.300:FF:000553">
    <property type="entry name" value="Mitochondrial Rho GTPase"/>
    <property type="match status" value="1"/>
</dbReference>
<dbReference type="GO" id="GO:0005509">
    <property type="term" value="F:calcium ion binding"/>
    <property type="evidence" value="ECO:0007669"/>
    <property type="project" value="InterPro"/>
</dbReference>
<evidence type="ECO:0000256" key="13">
    <source>
        <dbReference type="ARBA" id="ARBA00023136"/>
    </source>
</evidence>
<keyword evidence="9 14" id="KW-0106">Calcium</keyword>
<evidence type="ECO:0000256" key="3">
    <source>
        <dbReference type="ARBA" id="ARBA00022692"/>
    </source>
</evidence>
<dbReference type="InterPro" id="IPR001806">
    <property type="entry name" value="Small_GTPase"/>
</dbReference>
<dbReference type="OMA" id="GCMLDLR"/>
<keyword evidence="3 15" id="KW-0812">Transmembrane</keyword>
<keyword evidence="13 14" id="KW-0472">Membrane</keyword>
<evidence type="ECO:0000256" key="2">
    <source>
        <dbReference type="ARBA" id="ARBA00007981"/>
    </source>
</evidence>
<dbReference type="PANTHER" id="PTHR46819">
    <property type="entry name" value="EF-HAND CALCIUM-BINDING DOMAIN-CONTAINING PROTEIN 7"/>
    <property type="match status" value="1"/>
</dbReference>
<dbReference type="InterPro" id="IPR027417">
    <property type="entry name" value="P-loop_NTPase"/>
</dbReference>
<evidence type="ECO:0000313" key="18">
    <source>
        <dbReference type="EnsemblPlants" id="Kaladp0040s0031.1.v1.1"/>
    </source>
</evidence>
<evidence type="ECO:0000256" key="5">
    <source>
        <dbReference type="ARBA" id="ARBA00022737"/>
    </source>
</evidence>
<dbReference type="PIRSF" id="PIRSF037488">
    <property type="entry name" value="Mt_Rho_GTPase"/>
    <property type="match status" value="1"/>
</dbReference>
<dbReference type="InterPro" id="IPR013567">
    <property type="entry name" value="EF_hand_assoc_2"/>
</dbReference>
<comment type="subcellular location">
    <subcellularLocation>
        <location evidence="1 14">Mitochondrion outer membrane</location>
        <topology evidence="1 14">Single-pass type IV membrane protein</topology>
    </subcellularLocation>
</comment>
<dbReference type="SMART" id="SM00174">
    <property type="entry name" value="RHO"/>
    <property type="match status" value="1"/>
</dbReference>
<dbReference type="PROSITE" id="PS50222">
    <property type="entry name" value="EF_HAND_2"/>
    <property type="match status" value="1"/>
</dbReference>
<evidence type="ECO:0000256" key="7">
    <source>
        <dbReference type="ARBA" id="ARBA00022787"/>
    </source>
</evidence>
<evidence type="ECO:0000259" key="17">
    <source>
        <dbReference type="PROSITE" id="PS51423"/>
    </source>
</evidence>
<dbReference type="SUPFAM" id="SSF47473">
    <property type="entry name" value="EF-hand"/>
    <property type="match status" value="1"/>
</dbReference>
<sequence length="633" mass="69988">MADRAGVRVVVVGDRGVGKSSLIAAVATESFPERAPPVLPPTHLPADFFPDRIPVTVIDTPSSLESRSKVFDELNRADVVVLTYACDEPASLDRLESYWLPEIHQLEKKVPLIVAGCKLDLRDEDEMSLEAVMSPVMQRFRRIETCIECSAATQVQVPEVFFYAQKAVLHPTAPLYNQETLSLKPRCMRALKRIFTLCDQDGDGVLSDAELNNFQIKCFDAPLQPAEIVGVKRVVHDKLPEGINDRGLTLIGFLFLHTLFIEKGRIETTWTVLRKFGYNDDLDLRGNLIQVPIRHAADQSVELTRSAVDFLTGVFRTFDKNYDGAVGDEEIEELFSTAPESVWNRSPYKDAAEKTMSGELSLNGFLSEWALMARIDPPCALANMIYIGYGDHSASALHVTRRKSIDVKKRQTDRTCIHCLVLGPKGAGKSALLDSSIGRPFTTKRTSTTGERYAVNAFEKLAGSKTLILQEIPEAGVEKILSDKNSLAAYDVVLVVYDSSDELSWKKSKEILTEVARHGEETGYGIPCLLVAAKVDLGSDPMADQDAARVCQMMKIEAPISISVKKQTLNSLFTRVIGAAEHPHLRIPETEIGRSRKEYRQLVKRSLAVAFVGAIVVGGMAAYRTYAARKNSA</sequence>
<proteinExistence type="inferred from homology"/>
<dbReference type="EnsemblPlants" id="Kaladp0040s0031.1.v1.1">
    <property type="protein sequence ID" value="Kaladp0040s0031.1.v1.1"/>
    <property type="gene ID" value="Kaladp0040s0031.v1.1"/>
</dbReference>
<dbReference type="Gene3D" id="1.10.238.10">
    <property type="entry name" value="EF-hand"/>
    <property type="match status" value="2"/>
</dbReference>
<name>A0A7N0TLT9_KALFE</name>
<organism evidence="18 19">
    <name type="scientific">Kalanchoe fedtschenkoi</name>
    <name type="common">Lavender scallops</name>
    <name type="synonym">South American air plant</name>
    <dbReference type="NCBI Taxonomy" id="63787"/>
    <lineage>
        <taxon>Eukaryota</taxon>
        <taxon>Viridiplantae</taxon>
        <taxon>Streptophyta</taxon>
        <taxon>Embryophyta</taxon>
        <taxon>Tracheophyta</taxon>
        <taxon>Spermatophyta</taxon>
        <taxon>Magnoliopsida</taxon>
        <taxon>eudicotyledons</taxon>
        <taxon>Gunneridae</taxon>
        <taxon>Pentapetalae</taxon>
        <taxon>Saxifragales</taxon>
        <taxon>Crassulaceae</taxon>
        <taxon>Kalanchoe</taxon>
    </lineage>
</organism>
<keyword evidence="5" id="KW-0677">Repeat</keyword>
<dbReference type="InterPro" id="IPR011992">
    <property type="entry name" value="EF-hand-dom_pair"/>
</dbReference>
<protein>
    <recommendedName>
        <fullName evidence="14">Mitochondrial Rho GTPase</fullName>
        <ecNumber evidence="14">3.6.5.-</ecNumber>
    </recommendedName>
</protein>
<keyword evidence="7 14" id="KW-1000">Mitochondrion outer membrane</keyword>
<keyword evidence="4" id="KW-0479">Metal-binding</keyword>
<evidence type="ECO:0000313" key="19">
    <source>
        <dbReference type="Proteomes" id="UP000594263"/>
    </source>
</evidence>
<dbReference type="Gramene" id="Kaladp0040s0031.1.v1.1">
    <property type="protein sequence ID" value="Kaladp0040s0031.1.v1.1"/>
    <property type="gene ID" value="Kaladp0040s0031.v1.1"/>
</dbReference>
<evidence type="ECO:0000256" key="8">
    <source>
        <dbReference type="ARBA" id="ARBA00022801"/>
    </source>
</evidence>
<evidence type="ECO:0000256" key="11">
    <source>
        <dbReference type="ARBA" id="ARBA00023128"/>
    </source>
</evidence>
<dbReference type="InterPro" id="IPR020860">
    <property type="entry name" value="MIRO_dom"/>
</dbReference>
<evidence type="ECO:0000256" key="12">
    <source>
        <dbReference type="ARBA" id="ARBA00023134"/>
    </source>
</evidence>
<dbReference type="GO" id="GO:0005525">
    <property type="term" value="F:GTP binding"/>
    <property type="evidence" value="ECO:0007669"/>
    <property type="project" value="UniProtKB-KW"/>
</dbReference>
<dbReference type="SUPFAM" id="SSF52540">
    <property type="entry name" value="P-loop containing nucleoside triphosphate hydrolases"/>
    <property type="match status" value="2"/>
</dbReference>
<feature type="domain" description="Miro" evidence="17">
    <location>
        <begin position="414"/>
        <end position="582"/>
    </location>
</feature>
<keyword evidence="10 15" id="KW-1133">Transmembrane helix</keyword>
<dbReference type="Gene3D" id="3.40.50.300">
    <property type="entry name" value="P-loop containing nucleotide triphosphate hydrolases"/>
    <property type="match status" value="2"/>
</dbReference>
<feature type="transmembrane region" description="Helical" evidence="15">
    <location>
        <begin position="607"/>
        <end position="626"/>
    </location>
</feature>
<dbReference type="Pfam" id="PF00071">
    <property type="entry name" value="Ras"/>
    <property type="match status" value="2"/>
</dbReference>
<evidence type="ECO:0000259" key="16">
    <source>
        <dbReference type="PROSITE" id="PS50222"/>
    </source>
</evidence>
<evidence type="ECO:0000256" key="1">
    <source>
        <dbReference type="ARBA" id="ARBA00004200"/>
    </source>
</evidence>
<dbReference type="EC" id="3.6.5.-" evidence="14"/>
<feature type="domain" description="EF-hand" evidence="16">
    <location>
        <begin position="306"/>
        <end position="341"/>
    </location>
</feature>
<evidence type="ECO:0000256" key="9">
    <source>
        <dbReference type="ARBA" id="ARBA00022837"/>
    </source>
</evidence>
<dbReference type="InterPro" id="IPR002048">
    <property type="entry name" value="EF_hand_dom"/>
</dbReference>
<dbReference type="PRINTS" id="PR00449">
    <property type="entry name" value="RASTRNSFRMNG"/>
</dbReference>
<evidence type="ECO:0000256" key="6">
    <source>
        <dbReference type="ARBA" id="ARBA00022741"/>
    </source>
</evidence>
<evidence type="ECO:0000256" key="15">
    <source>
        <dbReference type="SAM" id="Phobius"/>
    </source>
</evidence>
<dbReference type="GO" id="GO:0007005">
    <property type="term" value="P:mitochondrion organization"/>
    <property type="evidence" value="ECO:0007669"/>
    <property type="project" value="InterPro"/>
</dbReference>
<accession>A0A7N0TLT9</accession>
<dbReference type="Pfam" id="PF08355">
    <property type="entry name" value="EF_assoc_1"/>
    <property type="match status" value="1"/>
</dbReference>
<dbReference type="GO" id="GO:0003924">
    <property type="term" value="F:GTPase activity"/>
    <property type="evidence" value="ECO:0007669"/>
    <property type="project" value="InterPro"/>
</dbReference>
<dbReference type="InterPro" id="IPR052266">
    <property type="entry name" value="Miro-EF-hand_domain"/>
</dbReference>
<keyword evidence="11 14" id="KW-0496">Mitochondrion</keyword>
<keyword evidence="12 14" id="KW-0342">GTP-binding</keyword>
<evidence type="ECO:0000256" key="10">
    <source>
        <dbReference type="ARBA" id="ARBA00022989"/>
    </source>
</evidence>
<reference evidence="18" key="1">
    <citation type="submission" date="2021-01" db="UniProtKB">
        <authorList>
            <consortium name="EnsemblPlants"/>
        </authorList>
    </citation>
    <scope>IDENTIFICATION</scope>
</reference>